<comment type="caution">
    <text evidence="3">The sequence shown here is derived from an EMBL/GenBank/DDBJ whole genome shotgun (WGS) entry which is preliminary data.</text>
</comment>
<protein>
    <submittedName>
        <fullName evidence="3">Phosphatase PAP2 family protein</fullName>
    </submittedName>
</protein>
<evidence type="ECO:0000313" key="4">
    <source>
        <dbReference type="Proteomes" id="UP000824261"/>
    </source>
</evidence>
<proteinExistence type="predicted"/>
<name>A0A9D1A1F1_9ACTN</name>
<dbReference type="InterPro" id="IPR036938">
    <property type="entry name" value="PAP2/HPO_sf"/>
</dbReference>
<feature type="transmembrane region" description="Helical" evidence="1">
    <location>
        <begin position="164"/>
        <end position="184"/>
    </location>
</feature>
<keyword evidence="1" id="KW-0472">Membrane</keyword>
<reference evidence="3" key="1">
    <citation type="submission" date="2020-10" db="EMBL/GenBank/DDBJ databases">
        <authorList>
            <person name="Gilroy R."/>
        </authorList>
    </citation>
    <scope>NUCLEOTIDE SEQUENCE</scope>
    <source>
        <strain evidence="3">ChiGjej1B1-2707</strain>
    </source>
</reference>
<dbReference type="EMBL" id="DVGB01000089">
    <property type="protein sequence ID" value="HIR02024.1"/>
    <property type="molecule type" value="Genomic_DNA"/>
</dbReference>
<dbReference type="PANTHER" id="PTHR14969">
    <property type="entry name" value="SPHINGOSINE-1-PHOSPHATE PHOSPHOHYDROLASE"/>
    <property type="match status" value="1"/>
</dbReference>
<feature type="domain" description="Phosphatidic acid phosphatase type 2/haloperoxidase" evidence="2">
    <location>
        <begin position="94"/>
        <end position="205"/>
    </location>
</feature>
<reference evidence="3" key="2">
    <citation type="journal article" date="2021" name="PeerJ">
        <title>Extensive microbial diversity within the chicken gut microbiome revealed by metagenomics and culture.</title>
        <authorList>
            <person name="Gilroy R."/>
            <person name="Ravi A."/>
            <person name="Getino M."/>
            <person name="Pursley I."/>
            <person name="Horton D.L."/>
            <person name="Alikhan N.F."/>
            <person name="Baker D."/>
            <person name="Gharbi K."/>
            <person name="Hall N."/>
            <person name="Watson M."/>
            <person name="Adriaenssens E.M."/>
            <person name="Foster-Nyarko E."/>
            <person name="Jarju S."/>
            <person name="Secka A."/>
            <person name="Antonio M."/>
            <person name="Oren A."/>
            <person name="Chaudhuri R.R."/>
            <person name="La Ragione R."/>
            <person name="Hildebrand F."/>
            <person name="Pallen M.J."/>
        </authorList>
    </citation>
    <scope>NUCLEOTIDE SEQUENCE</scope>
    <source>
        <strain evidence="3">ChiGjej1B1-2707</strain>
    </source>
</reference>
<sequence length="235" mass="25692">MRQLIAAAGELAHRNRRIAIVAVCAIVFVALLEDVLEGDLMRIDQAAYLIMVQTLRSEQLTPFMEAFSALATPVSLIAFLLMIAAFAPGRRPGACCALNLVLVVALNQTLKFLIQRPRPEGFALAAETGFSFPSGHSMAAMAFFGLLVWIVWHYKRDRAMRWMCAGAFSLIIVLIGLSRIYLGVHYASDVIGGFCVSLAWLALYTHLVAPLFLGEIPRRETASKDAPSAKKTGLP</sequence>
<feature type="transmembrane region" description="Helical" evidence="1">
    <location>
        <begin position="190"/>
        <end position="213"/>
    </location>
</feature>
<feature type="transmembrane region" description="Helical" evidence="1">
    <location>
        <begin position="94"/>
        <end position="114"/>
    </location>
</feature>
<keyword evidence="1" id="KW-1133">Transmembrane helix</keyword>
<dbReference type="Gene3D" id="1.20.144.10">
    <property type="entry name" value="Phosphatidic acid phosphatase type 2/haloperoxidase"/>
    <property type="match status" value="1"/>
</dbReference>
<evidence type="ECO:0000256" key="1">
    <source>
        <dbReference type="SAM" id="Phobius"/>
    </source>
</evidence>
<dbReference type="Pfam" id="PF01569">
    <property type="entry name" value="PAP2"/>
    <property type="match status" value="1"/>
</dbReference>
<dbReference type="Proteomes" id="UP000824261">
    <property type="component" value="Unassembled WGS sequence"/>
</dbReference>
<feature type="transmembrane region" description="Helical" evidence="1">
    <location>
        <begin position="66"/>
        <end position="87"/>
    </location>
</feature>
<dbReference type="CDD" id="cd03392">
    <property type="entry name" value="PAP2_like_2"/>
    <property type="match status" value="1"/>
</dbReference>
<evidence type="ECO:0000313" key="3">
    <source>
        <dbReference type="EMBL" id="HIR02024.1"/>
    </source>
</evidence>
<dbReference type="PANTHER" id="PTHR14969:SF13">
    <property type="entry name" value="AT30094P"/>
    <property type="match status" value="1"/>
</dbReference>
<gene>
    <name evidence="3" type="ORF">IAA69_07175</name>
</gene>
<dbReference type="InterPro" id="IPR000326">
    <property type="entry name" value="PAP2/HPO"/>
</dbReference>
<feature type="transmembrane region" description="Helical" evidence="1">
    <location>
        <begin position="134"/>
        <end position="152"/>
    </location>
</feature>
<feature type="transmembrane region" description="Helical" evidence="1">
    <location>
        <begin position="18"/>
        <end position="36"/>
    </location>
</feature>
<keyword evidence="1" id="KW-0812">Transmembrane</keyword>
<accession>A0A9D1A1F1</accession>
<dbReference type="SUPFAM" id="SSF48317">
    <property type="entry name" value="Acid phosphatase/Vanadium-dependent haloperoxidase"/>
    <property type="match status" value="1"/>
</dbReference>
<dbReference type="SMART" id="SM00014">
    <property type="entry name" value="acidPPc"/>
    <property type="match status" value="1"/>
</dbReference>
<organism evidence="3 4">
    <name type="scientific">Candidatus Aveggerthella stercoripullorum</name>
    <dbReference type="NCBI Taxonomy" id="2840688"/>
    <lineage>
        <taxon>Bacteria</taxon>
        <taxon>Bacillati</taxon>
        <taxon>Actinomycetota</taxon>
        <taxon>Coriobacteriia</taxon>
        <taxon>Eggerthellales</taxon>
        <taxon>Eggerthellaceae</taxon>
        <taxon>Eggerthellaceae incertae sedis</taxon>
        <taxon>Candidatus Aveggerthella</taxon>
    </lineage>
</organism>
<dbReference type="AlphaFoldDB" id="A0A9D1A1F1"/>
<evidence type="ECO:0000259" key="2">
    <source>
        <dbReference type="SMART" id="SM00014"/>
    </source>
</evidence>